<name>A0A7G8AEH6_ECOLX</name>
<proteinExistence type="predicted"/>
<evidence type="ECO:0000313" key="1">
    <source>
        <dbReference type="EMBL" id="QNI18017.1"/>
    </source>
</evidence>
<sequence>MFCHYFPHFTALFATPENRHYLLSSPQQLSGNKTYQNHKSVHYSFKRIANKRMLLAECSANRMITNPVVRHFPLCVR</sequence>
<keyword evidence="1" id="KW-0614">Plasmid</keyword>
<geneLocation type="plasmid" evidence="1">
    <name>pECCH138-1</name>
</geneLocation>
<protein>
    <submittedName>
        <fullName evidence="1">Uncharacterized protein</fullName>
    </submittedName>
</protein>
<accession>A0A7G8AEH6</accession>
<dbReference type="EMBL" id="MT263755">
    <property type="protein sequence ID" value="QNI18017.1"/>
    <property type="molecule type" value="Genomic_DNA"/>
</dbReference>
<organism evidence="1">
    <name type="scientific">Escherichia coli O1:H7</name>
    <dbReference type="NCBI Taxonomy" id="2079151"/>
    <lineage>
        <taxon>Bacteria</taxon>
        <taxon>Pseudomonadati</taxon>
        <taxon>Pseudomonadota</taxon>
        <taxon>Gammaproteobacteria</taxon>
        <taxon>Enterobacterales</taxon>
        <taxon>Enterobacteriaceae</taxon>
        <taxon>Escherichia</taxon>
    </lineage>
</organism>
<dbReference type="AlphaFoldDB" id="A0A7G8AEH6"/>
<reference evidence="1" key="1">
    <citation type="submission" date="2020-03" db="EMBL/GenBank/DDBJ databases">
        <title>Escherichia coli strain CH138 plasmid pECCH138-1 complete.</title>
        <authorList>
            <person name="Dozois C.M."/>
            <person name="Houle S."/>
        </authorList>
    </citation>
    <scope>NUCLEOTIDE SEQUENCE</scope>
    <source>
        <strain evidence="1">CH138</strain>
        <plasmid evidence="1">pECCH138-1</plasmid>
    </source>
</reference>